<reference evidence="2" key="2">
    <citation type="submission" date="2020-11" db="EMBL/GenBank/DDBJ databases">
        <authorList>
            <person name="McCartney M.A."/>
            <person name="Auch B."/>
            <person name="Kono T."/>
            <person name="Mallez S."/>
            <person name="Becker A."/>
            <person name="Gohl D.M."/>
            <person name="Silverstein K.A.T."/>
            <person name="Koren S."/>
            <person name="Bechman K.B."/>
            <person name="Herman A."/>
            <person name="Abrahante J.E."/>
            <person name="Garbe J."/>
        </authorList>
    </citation>
    <scope>NUCLEOTIDE SEQUENCE</scope>
    <source>
        <strain evidence="2">Duluth1</strain>
        <tissue evidence="2">Whole animal</tissue>
    </source>
</reference>
<comment type="caution">
    <text evidence="2">The sequence shown here is derived from an EMBL/GenBank/DDBJ whole genome shotgun (WGS) entry which is preliminary data.</text>
</comment>
<organism evidence="2 3">
    <name type="scientific">Dreissena polymorpha</name>
    <name type="common">Zebra mussel</name>
    <name type="synonym">Mytilus polymorpha</name>
    <dbReference type="NCBI Taxonomy" id="45954"/>
    <lineage>
        <taxon>Eukaryota</taxon>
        <taxon>Metazoa</taxon>
        <taxon>Spiralia</taxon>
        <taxon>Lophotrochozoa</taxon>
        <taxon>Mollusca</taxon>
        <taxon>Bivalvia</taxon>
        <taxon>Autobranchia</taxon>
        <taxon>Heteroconchia</taxon>
        <taxon>Euheterodonta</taxon>
        <taxon>Imparidentia</taxon>
        <taxon>Neoheterodontei</taxon>
        <taxon>Myida</taxon>
        <taxon>Dreissenoidea</taxon>
        <taxon>Dreissenidae</taxon>
        <taxon>Dreissena</taxon>
    </lineage>
</organism>
<accession>A0A9D3YAM9</accession>
<sequence length="105" mass="11960">MLSVWFTDAPKRQCPNNRRRKQGQNMSTTIKPVELQKDVLGGIRFFSGSNMFPNMCASAHEIRIRGESQVERTVPKDGSYKYALRKMKKPVRSQPAYKIADAGRA</sequence>
<feature type="region of interest" description="Disordered" evidence="1">
    <location>
        <begin position="1"/>
        <end position="29"/>
    </location>
</feature>
<dbReference type="EMBL" id="JAIWYP010000016">
    <property type="protein sequence ID" value="KAH3695321.1"/>
    <property type="molecule type" value="Genomic_DNA"/>
</dbReference>
<evidence type="ECO:0000313" key="3">
    <source>
        <dbReference type="Proteomes" id="UP000828390"/>
    </source>
</evidence>
<dbReference type="AlphaFoldDB" id="A0A9D3YAM9"/>
<evidence type="ECO:0000313" key="2">
    <source>
        <dbReference type="EMBL" id="KAH3695321.1"/>
    </source>
</evidence>
<proteinExistence type="predicted"/>
<keyword evidence="3" id="KW-1185">Reference proteome</keyword>
<name>A0A9D3YAM9_DREPO</name>
<gene>
    <name evidence="2" type="ORF">DPMN_082778</name>
</gene>
<dbReference type="Proteomes" id="UP000828390">
    <property type="component" value="Unassembled WGS sequence"/>
</dbReference>
<protein>
    <submittedName>
        <fullName evidence="2">Uncharacterized protein</fullName>
    </submittedName>
</protein>
<evidence type="ECO:0000256" key="1">
    <source>
        <dbReference type="SAM" id="MobiDB-lite"/>
    </source>
</evidence>
<reference evidence="2" key="1">
    <citation type="journal article" date="2019" name="bioRxiv">
        <title>The Genome of the Zebra Mussel, Dreissena polymorpha: A Resource for Invasive Species Research.</title>
        <authorList>
            <person name="McCartney M.A."/>
            <person name="Auch B."/>
            <person name="Kono T."/>
            <person name="Mallez S."/>
            <person name="Zhang Y."/>
            <person name="Obille A."/>
            <person name="Becker A."/>
            <person name="Abrahante J.E."/>
            <person name="Garbe J."/>
            <person name="Badalamenti J.P."/>
            <person name="Herman A."/>
            <person name="Mangelson H."/>
            <person name="Liachko I."/>
            <person name="Sullivan S."/>
            <person name="Sone E.D."/>
            <person name="Koren S."/>
            <person name="Silverstein K.A.T."/>
            <person name="Beckman K.B."/>
            <person name="Gohl D.M."/>
        </authorList>
    </citation>
    <scope>NUCLEOTIDE SEQUENCE</scope>
    <source>
        <strain evidence="2">Duluth1</strain>
        <tissue evidence="2">Whole animal</tissue>
    </source>
</reference>